<reference evidence="1 2" key="1">
    <citation type="submission" date="2019-05" db="EMBL/GenBank/DDBJ databases">
        <title>Another draft genome of Portunus trituberculatus and its Hox gene families provides insights of decapod evolution.</title>
        <authorList>
            <person name="Jeong J.-H."/>
            <person name="Song I."/>
            <person name="Kim S."/>
            <person name="Choi T."/>
            <person name="Kim D."/>
            <person name="Ryu S."/>
            <person name="Kim W."/>
        </authorList>
    </citation>
    <scope>NUCLEOTIDE SEQUENCE [LARGE SCALE GENOMIC DNA]</scope>
    <source>
        <tissue evidence="1">Muscle</tissue>
    </source>
</reference>
<dbReference type="Proteomes" id="UP000324222">
    <property type="component" value="Unassembled WGS sequence"/>
</dbReference>
<comment type="caution">
    <text evidence="1">The sequence shown here is derived from an EMBL/GenBank/DDBJ whole genome shotgun (WGS) entry which is preliminary data.</text>
</comment>
<evidence type="ECO:0000313" key="1">
    <source>
        <dbReference type="EMBL" id="MPC13573.1"/>
    </source>
</evidence>
<protein>
    <submittedName>
        <fullName evidence="1">Uncharacterized protein</fullName>
    </submittedName>
</protein>
<dbReference type="AlphaFoldDB" id="A0A5B7D1G8"/>
<sequence length="68" mass="7705">MGSDTQLGLVSVSLPQVLSKTSPEEGRLWLQFTGADQSLLLCQSNVFKKVRERYKLKYSLEDKLCLLD</sequence>
<name>A0A5B7D1G8_PORTR</name>
<gene>
    <name evidence="1" type="ORF">E2C01_006310</name>
</gene>
<proteinExistence type="predicted"/>
<keyword evidence="2" id="KW-1185">Reference proteome</keyword>
<dbReference type="EMBL" id="VSRR010000290">
    <property type="protein sequence ID" value="MPC13573.1"/>
    <property type="molecule type" value="Genomic_DNA"/>
</dbReference>
<evidence type="ECO:0000313" key="2">
    <source>
        <dbReference type="Proteomes" id="UP000324222"/>
    </source>
</evidence>
<accession>A0A5B7D1G8</accession>
<organism evidence="1 2">
    <name type="scientific">Portunus trituberculatus</name>
    <name type="common">Swimming crab</name>
    <name type="synonym">Neptunus trituberculatus</name>
    <dbReference type="NCBI Taxonomy" id="210409"/>
    <lineage>
        <taxon>Eukaryota</taxon>
        <taxon>Metazoa</taxon>
        <taxon>Ecdysozoa</taxon>
        <taxon>Arthropoda</taxon>
        <taxon>Crustacea</taxon>
        <taxon>Multicrustacea</taxon>
        <taxon>Malacostraca</taxon>
        <taxon>Eumalacostraca</taxon>
        <taxon>Eucarida</taxon>
        <taxon>Decapoda</taxon>
        <taxon>Pleocyemata</taxon>
        <taxon>Brachyura</taxon>
        <taxon>Eubrachyura</taxon>
        <taxon>Portunoidea</taxon>
        <taxon>Portunidae</taxon>
        <taxon>Portuninae</taxon>
        <taxon>Portunus</taxon>
    </lineage>
</organism>